<dbReference type="PANTHER" id="PTHR23101:SF122">
    <property type="entry name" value="RABAPTIN-5-ASSOCIATED EXCHANGE FACTOR FOR RAB5"/>
    <property type="match status" value="1"/>
</dbReference>
<dbReference type="InterPro" id="IPR037191">
    <property type="entry name" value="VPS9_dom_sf"/>
</dbReference>
<dbReference type="InterPro" id="IPR003123">
    <property type="entry name" value="VPS9"/>
</dbReference>
<dbReference type="OrthoDB" id="300289at2759"/>
<gene>
    <name evidence="7" type="ORF">CHIRRI_LOCUS3514</name>
</gene>
<evidence type="ECO:0000256" key="4">
    <source>
        <dbReference type="SAM" id="MobiDB-lite"/>
    </source>
</evidence>
<dbReference type="GO" id="GO:0005829">
    <property type="term" value="C:cytosol"/>
    <property type="evidence" value="ECO:0007669"/>
    <property type="project" value="TreeGrafter"/>
</dbReference>
<reference evidence="7" key="2">
    <citation type="submission" date="2022-10" db="EMBL/GenBank/DDBJ databases">
        <authorList>
            <consortium name="ENA_rothamsted_submissions"/>
            <consortium name="culmorum"/>
            <person name="King R."/>
        </authorList>
    </citation>
    <scope>NUCLEOTIDE SEQUENCE</scope>
</reference>
<evidence type="ECO:0000256" key="2">
    <source>
        <dbReference type="ARBA" id="ARBA00022771"/>
    </source>
</evidence>
<sequence>MYSLTKPRIESLKCRGSNCEYYGNAQWDLYCSKCYREKVMRERIVERRKVPAQQQQQLQPQPISHHSRSPEPHHSTVIINDDKKSKKRNILEVITFKKSPNTASKEKENKKSQQRPEVRQHQPIEANEVAQLETLKSLKISDRARRDFKTLLKALDKSIYQAYHSNASIDRISEIMQNGYVRFKDFMETKDLTFYDVPTEVKEQALEFFEKCIMTHHYKYLFSPQNTDDEEKDQAIHKRIRQLSWINAKHLVCSIDEVNAEVRDFVYSSITELVAMDSFATPHEKLECIVACCRNIFTLLKQTSGGPASADEFLPALIFVVLKANPIRLHSNLNYINRFSNATFIMSGESGYYFTNLCCAINFIENLTYESVSLTKEEFDDLMSNENHIHSAWESALMACESLNIISSNMKIMKDLNTRSHRFDDDIKLFKVDMKEFKDDILKKVSSLIKSKPLNIKPIKTPFKVRSFLSGTGNFNIRRSSSSDSSSALAAARQLKSNIVTATVTSDDKNLLLPNASMDETNFESLVQNLSDTLQMSTTAHGTSGMLSTSNSADLLSISPIFGKPSVFDSAITPDNDLIKGIRNINYDISYDIDSPENSLAEEIAQIRKYTNLVTQNTEPSSTATMTMSKSDLEEFDPLMMREQRSTNVLKEADNLTKSLIDDSPDAPSLLEQPLMPIKSNPLAEYKGLSSQSSRIQTISCETGQHSSNTQK</sequence>
<feature type="domain" description="VPS9" evidence="6">
    <location>
        <begin position="230"/>
        <end position="373"/>
    </location>
</feature>
<feature type="compositionally biased region" description="Low complexity" evidence="4">
    <location>
        <begin position="51"/>
        <end position="64"/>
    </location>
</feature>
<evidence type="ECO:0000313" key="8">
    <source>
        <dbReference type="Proteomes" id="UP001153620"/>
    </source>
</evidence>
<feature type="region of interest" description="Disordered" evidence="4">
    <location>
        <begin position="686"/>
        <end position="712"/>
    </location>
</feature>
<keyword evidence="1" id="KW-0479">Metal-binding</keyword>
<dbReference type="PROSITE" id="PS51205">
    <property type="entry name" value="VPS9"/>
    <property type="match status" value="1"/>
</dbReference>
<feature type="compositionally biased region" description="Basic and acidic residues" evidence="4">
    <location>
        <begin position="68"/>
        <end position="84"/>
    </location>
</feature>
<keyword evidence="3" id="KW-0862">Zinc</keyword>
<dbReference type="Gene3D" id="1.20.1050.80">
    <property type="entry name" value="VPS9 domain"/>
    <property type="match status" value="1"/>
</dbReference>
<evidence type="ECO:0008006" key="9">
    <source>
        <dbReference type="Google" id="ProtNLM"/>
    </source>
</evidence>
<reference evidence="7" key="1">
    <citation type="submission" date="2022-01" db="EMBL/GenBank/DDBJ databases">
        <authorList>
            <person name="King R."/>
        </authorList>
    </citation>
    <scope>NUCLEOTIDE SEQUENCE</scope>
</reference>
<name>A0A9N9RPZ9_9DIPT</name>
<feature type="compositionally biased region" description="Polar residues" evidence="4">
    <location>
        <begin position="689"/>
        <end position="712"/>
    </location>
</feature>
<dbReference type="SUPFAM" id="SSF109993">
    <property type="entry name" value="VPS9 domain"/>
    <property type="match status" value="1"/>
</dbReference>
<dbReference type="Proteomes" id="UP001153620">
    <property type="component" value="Chromosome 1"/>
</dbReference>
<keyword evidence="8" id="KW-1185">Reference proteome</keyword>
<dbReference type="GO" id="GO:0030139">
    <property type="term" value="C:endocytic vesicle"/>
    <property type="evidence" value="ECO:0007669"/>
    <property type="project" value="TreeGrafter"/>
</dbReference>
<evidence type="ECO:0000313" key="7">
    <source>
        <dbReference type="EMBL" id="CAG9800574.1"/>
    </source>
</evidence>
<dbReference type="SMART" id="SM00167">
    <property type="entry name" value="VPS9"/>
    <property type="match status" value="1"/>
</dbReference>
<dbReference type="SUPFAM" id="SSF57716">
    <property type="entry name" value="Glucocorticoid receptor-like (DNA-binding domain)"/>
    <property type="match status" value="1"/>
</dbReference>
<dbReference type="PROSITE" id="PS51036">
    <property type="entry name" value="ZF_A20"/>
    <property type="match status" value="1"/>
</dbReference>
<dbReference type="SMART" id="SM00259">
    <property type="entry name" value="ZnF_A20"/>
    <property type="match status" value="1"/>
</dbReference>
<dbReference type="Pfam" id="PF02204">
    <property type="entry name" value="VPS9"/>
    <property type="match status" value="1"/>
</dbReference>
<dbReference type="InterPro" id="IPR002653">
    <property type="entry name" value="Znf_A20"/>
</dbReference>
<organism evidence="7 8">
    <name type="scientific">Chironomus riparius</name>
    <dbReference type="NCBI Taxonomy" id="315576"/>
    <lineage>
        <taxon>Eukaryota</taxon>
        <taxon>Metazoa</taxon>
        <taxon>Ecdysozoa</taxon>
        <taxon>Arthropoda</taxon>
        <taxon>Hexapoda</taxon>
        <taxon>Insecta</taxon>
        <taxon>Pterygota</taxon>
        <taxon>Neoptera</taxon>
        <taxon>Endopterygota</taxon>
        <taxon>Diptera</taxon>
        <taxon>Nematocera</taxon>
        <taxon>Chironomoidea</taxon>
        <taxon>Chironomidae</taxon>
        <taxon>Chironominae</taxon>
        <taxon>Chironomus</taxon>
    </lineage>
</organism>
<dbReference type="GO" id="GO:0005085">
    <property type="term" value="F:guanyl-nucleotide exchange factor activity"/>
    <property type="evidence" value="ECO:0007669"/>
    <property type="project" value="InterPro"/>
</dbReference>
<feature type="region of interest" description="Disordered" evidence="4">
    <location>
        <begin position="48"/>
        <end position="122"/>
    </location>
</feature>
<dbReference type="GO" id="GO:0008270">
    <property type="term" value="F:zinc ion binding"/>
    <property type="evidence" value="ECO:0007669"/>
    <property type="project" value="UniProtKB-KW"/>
</dbReference>
<evidence type="ECO:0000259" key="6">
    <source>
        <dbReference type="PROSITE" id="PS51205"/>
    </source>
</evidence>
<evidence type="ECO:0000259" key="5">
    <source>
        <dbReference type="PROSITE" id="PS51036"/>
    </source>
</evidence>
<accession>A0A9N9RPZ9</accession>
<dbReference type="GO" id="GO:0016192">
    <property type="term" value="P:vesicle-mediated transport"/>
    <property type="evidence" value="ECO:0007669"/>
    <property type="project" value="InterPro"/>
</dbReference>
<evidence type="ECO:0000256" key="1">
    <source>
        <dbReference type="ARBA" id="ARBA00022723"/>
    </source>
</evidence>
<feature type="compositionally biased region" description="Basic and acidic residues" evidence="4">
    <location>
        <begin position="104"/>
        <end position="122"/>
    </location>
</feature>
<dbReference type="Gene3D" id="1.10.246.120">
    <property type="match status" value="1"/>
</dbReference>
<feature type="domain" description="A20-type" evidence="5">
    <location>
        <begin position="8"/>
        <end position="43"/>
    </location>
</feature>
<dbReference type="Gene3D" id="1.20.5.4770">
    <property type="match status" value="1"/>
</dbReference>
<dbReference type="GO" id="GO:0031267">
    <property type="term" value="F:small GTPase binding"/>
    <property type="evidence" value="ECO:0007669"/>
    <property type="project" value="TreeGrafter"/>
</dbReference>
<protein>
    <recommendedName>
        <fullName evidence="9">Rab5 GDP/GTP exchange factor</fullName>
    </recommendedName>
</protein>
<dbReference type="GO" id="GO:0003677">
    <property type="term" value="F:DNA binding"/>
    <property type="evidence" value="ECO:0007669"/>
    <property type="project" value="InterPro"/>
</dbReference>
<dbReference type="Pfam" id="PF01754">
    <property type="entry name" value="zf-A20"/>
    <property type="match status" value="1"/>
</dbReference>
<dbReference type="InterPro" id="IPR045046">
    <property type="entry name" value="Vps9-like"/>
</dbReference>
<proteinExistence type="predicted"/>
<dbReference type="EMBL" id="OU895877">
    <property type="protein sequence ID" value="CAG9800574.1"/>
    <property type="molecule type" value="Genomic_DNA"/>
</dbReference>
<keyword evidence="2" id="KW-0863">Zinc-finger</keyword>
<evidence type="ECO:0000256" key="3">
    <source>
        <dbReference type="ARBA" id="ARBA00022833"/>
    </source>
</evidence>
<dbReference type="AlphaFoldDB" id="A0A9N9RPZ9"/>
<dbReference type="PANTHER" id="PTHR23101">
    <property type="entry name" value="RAB GDP/GTP EXCHANGE FACTOR"/>
    <property type="match status" value="1"/>
</dbReference>